<organism evidence="2 3">
    <name type="scientific">Claviceps aff. purpurea</name>
    <dbReference type="NCBI Taxonomy" id="1967640"/>
    <lineage>
        <taxon>Eukaryota</taxon>
        <taxon>Fungi</taxon>
        <taxon>Dikarya</taxon>
        <taxon>Ascomycota</taxon>
        <taxon>Pezizomycotina</taxon>
        <taxon>Sordariomycetes</taxon>
        <taxon>Hypocreomycetidae</taxon>
        <taxon>Hypocreales</taxon>
        <taxon>Clavicipitaceae</taxon>
        <taxon>Claviceps</taxon>
    </lineage>
</organism>
<sequence length="65" mass="6919">MHGLDTLKLAEDVHHGFMVRDLRIPGKKRKKRAGLEPDPGKSSTTVFCPSTTSGITAASSGSLEP</sequence>
<feature type="compositionally biased region" description="Low complexity" evidence="1">
    <location>
        <begin position="50"/>
        <end position="65"/>
    </location>
</feature>
<dbReference type="EMBL" id="SRRH01000131">
    <property type="protein sequence ID" value="KAG6298254.1"/>
    <property type="molecule type" value="Genomic_DNA"/>
</dbReference>
<accession>A0A9P7QHT8</accession>
<keyword evidence="3" id="KW-1185">Reference proteome</keyword>
<evidence type="ECO:0000313" key="3">
    <source>
        <dbReference type="Proteomes" id="UP000707071"/>
    </source>
</evidence>
<dbReference type="AlphaFoldDB" id="A0A9P7QHT8"/>
<comment type="caution">
    <text evidence="2">The sequence shown here is derived from an EMBL/GenBank/DDBJ whole genome shotgun (WGS) entry which is preliminary data.</text>
</comment>
<evidence type="ECO:0000313" key="2">
    <source>
        <dbReference type="EMBL" id="KAG6298254.1"/>
    </source>
</evidence>
<feature type="region of interest" description="Disordered" evidence="1">
    <location>
        <begin position="25"/>
        <end position="65"/>
    </location>
</feature>
<protein>
    <submittedName>
        <fullName evidence="2">Uncharacterized protein</fullName>
    </submittedName>
</protein>
<name>A0A9P7QHT8_9HYPO</name>
<reference evidence="2 3" key="1">
    <citation type="journal article" date="2020" name="bioRxiv">
        <title>Whole genome comparisons of ergot fungi reveals the divergence and evolution of species within the genus Claviceps are the result of varying mechanisms driving genome evolution and host range expansion.</title>
        <authorList>
            <person name="Wyka S.A."/>
            <person name="Mondo S.J."/>
            <person name="Liu M."/>
            <person name="Dettman J."/>
            <person name="Nalam V."/>
            <person name="Broders K.D."/>
        </authorList>
    </citation>
    <scope>NUCLEOTIDE SEQUENCE [LARGE SCALE GENOMIC DNA]</scope>
    <source>
        <strain evidence="2 3">Clav52</strain>
    </source>
</reference>
<evidence type="ECO:0000256" key="1">
    <source>
        <dbReference type="SAM" id="MobiDB-lite"/>
    </source>
</evidence>
<dbReference type="Proteomes" id="UP000707071">
    <property type="component" value="Unassembled WGS sequence"/>
</dbReference>
<proteinExistence type="predicted"/>
<gene>
    <name evidence="2" type="ORF">E4U09_000975</name>
</gene>